<dbReference type="AlphaFoldDB" id="A0A2W1J8G0"/>
<dbReference type="RefSeq" id="WP_199464532.1">
    <property type="nucleotide sequence ID" value="NZ_CAWNWM010000037.1"/>
</dbReference>
<feature type="region of interest" description="Disordered" evidence="1">
    <location>
        <begin position="432"/>
        <end position="462"/>
    </location>
</feature>
<evidence type="ECO:0000256" key="1">
    <source>
        <dbReference type="SAM" id="MobiDB-lite"/>
    </source>
</evidence>
<evidence type="ECO:0000313" key="2">
    <source>
        <dbReference type="EMBL" id="PZD70448.1"/>
    </source>
</evidence>
<gene>
    <name evidence="2" type="ORF">C1752_12231</name>
</gene>
<keyword evidence="3" id="KW-1185">Reference proteome</keyword>
<feature type="compositionally biased region" description="Polar residues" evidence="1">
    <location>
        <begin position="437"/>
        <end position="456"/>
    </location>
</feature>
<feature type="region of interest" description="Disordered" evidence="1">
    <location>
        <begin position="1"/>
        <end position="36"/>
    </location>
</feature>
<dbReference type="EMBL" id="PQWO01000037">
    <property type="protein sequence ID" value="PZD70448.1"/>
    <property type="molecule type" value="Genomic_DNA"/>
</dbReference>
<accession>A0A2W1J8G0</accession>
<sequence length="682" mass="77914">MRAGAYPQPSDERRRSRRHQKTSRRTQDPLPKSATGRKLAELFPNGWDWIYASAPHPDESPQWETIGQFPLTPIELEQLHQDPESLVGIRPNAQSRWLVIDIDHHSLYHPSHNPQWLPRIQEMLEDIGICRTLLCQSSFSGGLHLYLPLPQPVSSYWLSICIKLNLEAIGIKLIGGDCEIYPNPKRYVPKGQGYSKYAAIRLPMQPESGFYPLDADLNPLPWTLDQWLAAFEQAASHQDIETFTRALTDSQETYKLRRHHHPKTLNSWQQRNDQEKAQGWTGAGQTNAKLKVFACEARVFMGMDSVEQIANYVEETARNSPGFYQHSRHVHELPRRCKDIAYWAMRYYWPNGTTPLRETKYHSRETAPADFNYHQAKRNAASHRIKEAVTQLVEEERLPKKVCDRAKAIIELSHVSQQTLYKAHNKSLWHPKEYQAPPTSKQSQTQSERDITQQPSKNRKGGVSQPLKLLLHIVISQLLIQVGFVYALLKISAATALALKGQRAGQAALGLQNLEEGGESEGGSIAHQRAEVAHIENWQQLQLSLPERFRRKIEQVKSNLRSPKVVQLPLPQQLETDPTADNEGSRIGEGCDRRIKPLLMQPEMPVVLTEADVGPLRSPSEKEEREFSVWFDLAVQVGIVFDSEWQEGEYWVEAFDGWHPFAEIVATFSVSALNRILENKLI</sequence>
<evidence type="ECO:0000313" key="3">
    <source>
        <dbReference type="Proteomes" id="UP000248857"/>
    </source>
</evidence>
<organism evidence="2 3">
    <name type="scientific">Acaryochloris thomasi RCC1774</name>
    <dbReference type="NCBI Taxonomy" id="1764569"/>
    <lineage>
        <taxon>Bacteria</taxon>
        <taxon>Bacillati</taxon>
        <taxon>Cyanobacteriota</taxon>
        <taxon>Cyanophyceae</taxon>
        <taxon>Acaryochloridales</taxon>
        <taxon>Acaryochloridaceae</taxon>
        <taxon>Acaryochloris</taxon>
        <taxon>Acaryochloris thomasi</taxon>
    </lineage>
</organism>
<dbReference type="Proteomes" id="UP000248857">
    <property type="component" value="Unassembled WGS sequence"/>
</dbReference>
<protein>
    <submittedName>
        <fullName evidence="2">Uncharacterized protein</fullName>
    </submittedName>
</protein>
<name>A0A2W1J8G0_9CYAN</name>
<reference evidence="2 3" key="1">
    <citation type="journal article" date="2018" name="Sci. Rep.">
        <title>A novel species of the marine cyanobacterium Acaryochloris with a unique pigment content and lifestyle.</title>
        <authorList>
            <person name="Partensky F."/>
            <person name="Six C."/>
            <person name="Ratin M."/>
            <person name="Garczarek L."/>
            <person name="Vaulot D."/>
            <person name="Probert I."/>
            <person name="Calteau A."/>
            <person name="Gourvil P."/>
            <person name="Marie D."/>
            <person name="Grebert T."/>
            <person name="Bouchier C."/>
            <person name="Le Panse S."/>
            <person name="Gachenot M."/>
            <person name="Rodriguez F."/>
            <person name="Garrido J.L."/>
        </authorList>
    </citation>
    <scope>NUCLEOTIDE SEQUENCE [LARGE SCALE GENOMIC DNA]</scope>
    <source>
        <strain evidence="2 3">RCC1774</strain>
    </source>
</reference>
<comment type="caution">
    <text evidence="2">The sequence shown here is derived from an EMBL/GenBank/DDBJ whole genome shotgun (WGS) entry which is preliminary data.</text>
</comment>
<feature type="compositionally biased region" description="Basic residues" evidence="1">
    <location>
        <begin position="15"/>
        <end position="24"/>
    </location>
</feature>
<proteinExistence type="predicted"/>